<dbReference type="Gene3D" id="3.40.50.720">
    <property type="entry name" value="NAD(P)-binding Rossmann-like Domain"/>
    <property type="match status" value="1"/>
</dbReference>
<dbReference type="RefSeq" id="WP_132378399.1">
    <property type="nucleotide sequence ID" value="NZ_SLZZ01000002.1"/>
</dbReference>
<organism evidence="2 3">
    <name type="scientific">Muricomes intestini</name>
    <dbReference type="NCBI Taxonomy" id="1796634"/>
    <lineage>
        <taxon>Bacteria</taxon>
        <taxon>Bacillati</taxon>
        <taxon>Bacillota</taxon>
        <taxon>Clostridia</taxon>
        <taxon>Lachnospirales</taxon>
        <taxon>Lachnospiraceae</taxon>
        <taxon>Muricomes</taxon>
    </lineage>
</organism>
<protein>
    <submittedName>
        <fullName evidence="2">Dipicolinate synthase subunit A</fullName>
    </submittedName>
</protein>
<evidence type="ECO:0000259" key="1">
    <source>
        <dbReference type="Pfam" id="PF16924"/>
    </source>
</evidence>
<dbReference type="Proteomes" id="UP000295726">
    <property type="component" value="Unassembled WGS sequence"/>
</dbReference>
<dbReference type="SUPFAM" id="SSF51735">
    <property type="entry name" value="NAD(P)-binding Rossmann-fold domains"/>
    <property type="match status" value="1"/>
</dbReference>
<accession>A0A4R3KG81</accession>
<dbReference type="InterPro" id="IPR036291">
    <property type="entry name" value="NAD(P)-bd_dom_sf"/>
</dbReference>
<proteinExistence type="predicted"/>
<evidence type="ECO:0000313" key="2">
    <source>
        <dbReference type="EMBL" id="TCS82230.1"/>
    </source>
</evidence>
<dbReference type="InterPro" id="IPR031629">
    <property type="entry name" value="DpaA_N"/>
</dbReference>
<name>A0A4R3KG81_9FIRM</name>
<keyword evidence="3" id="KW-1185">Reference proteome</keyword>
<reference evidence="2 3" key="1">
    <citation type="submission" date="2019-03" db="EMBL/GenBank/DDBJ databases">
        <title>Genomic Encyclopedia of Type Strains, Phase IV (KMG-IV): sequencing the most valuable type-strain genomes for metagenomic binning, comparative biology and taxonomic classification.</title>
        <authorList>
            <person name="Goeker M."/>
        </authorList>
    </citation>
    <scope>NUCLEOTIDE SEQUENCE [LARGE SCALE GENOMIC DNA]</scope>
    <source>
        <strain evidence="2 3">DSM 29489</strain>
    </source>
</reference>
<dbReference type="AlphaFoldDB" id="A0A4R3KG81"/>
<dbReference type="EMBL" id="SLZZ01000002">
    <property type="protein sequence ID" value="TCS82230.1"/>
    <property type="molecule type" value="Genomic_DNA"/>
</dbReference>
<dbReference type="Pfam" id="PF16924">
    <property type="entry name" value="DpaA_N"/>
    <property type="match status" value="1"/>
</dbReference>
<sequence>MEYPQYDYAVIGGDMRQVYLAEELSSSQTQVCHYALMTEPDKRRCGPDSQIFAADSLKGACSTSRCVICPIPLSRGGAYLNQSASLEDVSLVSILTALQPRQYFFAGCIPENFRNFAVEKGVSVFDFMQNDTLAVYNTIATAEGAICEAILRSSMNLNQSRCAVLGYGKCGATLVSYLKGMFCRVYTFCNNPGKCARAAIVSDDTGDIEDFKKGAKDFDFIFNTIPALVISSDTLEVMKPSVTIIDIASAPGGVDYQAAKALGKTAALCPGLPGKYAPSSSAKALKKSIENILSQKK</sequence>
<feature type="domain" description="Dipicolinate synthase subunit A N-terminal" evidence="1">
    <location>
        <begin position="8"/>
        <end position="128"/>
    </location>
</feature>
<comment type="caution">
    <text evidence="2">The sequence shown here is derived from an EMBL/GenBank/DDBJ whole genome shotgun (WGS) entry which is preliminary data.</text>
</comment>
<evidence type="ECO:0000313" key="3">
    <source>
        <dbReference type="Proteomes" id="UP000295726"/>
    </source>
</evidence>
<dbReference type="OrthoDB" id="8840764at2"/>
<gene>
    <name evidence="2" type="ORF">EDD59_10294</name>
</gene>